<evidence type="ECO:0000313" key="2">
    <source>
        <dbReference type="EMBL" id="EPQ06444.1"/>
    </source>
</evidence>
<sequence>MPSSFGLKEGFKPPRQTLGLQILRSQRETKRERKGEKHQCESETLIICLLNVSTGDQACNPDRELNLRPFSA</sequence>
<name>S7MQ65_MYOBR</name>
<dbReference type="EMBL" id="KE162017">
    <property type="protein sequence ID" value="EPQ06444.1"/>
    <property type="molecule type" value="Genomic_DNA"/>
</dbReference>
<feature type="compositionally biased region" description="Basic and acidic residues" evidence="1">
    <location>
        <begin position="25"/>
        <end position="38"/>
    </location>
</feature>
<dbReference type="AlphaFoldDB" id="S7MQ65"/>
<organism evidence="2 3">
    <name type="scientific">Myotis brandtii</name>
    <name type="common">Brandt's bat</name>
    <dbReference type="NCBI Taxonomy" id="109478"/>
    <lineage>
        <taxon>Eukaryota</taxon>
        <taxon>Metazoa</taxon>
        <taxon>Chordata</taxon>
        <taxon>Craniata</taxon>
        <taxon>Vertebrata</taxon>
        <taxon>Euteleostomi</taxon>
        <taxon>Mammalia</taxon>
        <taxon>Eutheria</taxon>
        <taxon>Laurasiatheria</taxon>
        <taxon>Chiroptera</taxon>
        <taxon>Yangochiroptera</taxon>
        <taxon>Vespertilionidae</taxon>
        <taxon>Myotis</taxon>
    </lineage>
</organism>
<dbReference type="Proteomes" id="UP000052978">
    <property type="component" value="Unassembled WGS sequence"/>
</dbReference>
<evidence type="ECO:0000313" key="3">
    <source>
        <dbReference type="Proteomes" id="UP000052978"/>
    </source>
</evidence>
<evidence type="ECO:0000256" key="1">
    <source>
        <dbReference type="SAM" id="MobiDB-lite"/>
    </source>
</evidence>
<gene>
    <name evidence="2" type="ORF">D623_10028515</name>
</gene>
<reference evidence="2 3" key="1">
    <citation type="journal article" date="2013" name="Nat. Commun.">
        <title>Genome analysis reveals insights into physiology and longevity of the Brandt's bat Myotis brandtii.</title>
        <authorList>
            <person name="Seim I."/>
            <person name="Fang X."/>
            <person name="Xiong Z."/>
            <person name="Lobanov A.V."/>
            <person name="Huang Z."/>
            <person name="Ma S."/>
            <person name="Feng Y."/>
            <person name="Turanov A.A."/>
            <person name="Zhu Y."/>
            <person name="Lenz T.L."/>
            <person name="Gerashchenko M.V."/>
            <person name="Fan D."/>
            <person name="Hee Yim S."/>
            <person name="Yao X."/>
            <person name="Jordan D."/>
            <person name="Xiong Y."/>
            <person name="Ma Y."/>
            <person name="Lyapunov A.N."/>
            <person name="Chen G."/>
            <person name="Kulakova O.I."/>
            <person name="Sun Y."/>
            <person name="Lee S.G."/>
            <person name="Bronson R.T."/>
            <person name="Moskalev A.A."/>
            <person name="Sunyaev S.R."/>
            <person name="Zhang G."/>
            <person name="Krogh A."/>
            <person name="Wang J."/>
            <person name="Gladyshev V.N."/>
        </authorList>
    </citation>
    <scope>NUCLEOTIDE SEQUENCE [LARGE SCALE GENOMIC DNA]</scope>
</reference>
<keyword evidence="3" id="KW-1185">Reference proteome</keyword>
<protein>
    <submittedName>
        <fullName evidence="2">Uncharacterized protein</fullName>
    </submittedName>
</protein>
<feature type="region of interest" description="Disordered" evidence="1">
    <location>
        <begin position="1"/>
        <end position="38"/>
    </location>
</feature>
<proteinExistence type="predicted"/>
<accession>S7MQ65</accession>